<dbReference type="RefSeq" id="WP_183356265.1">
    <property type="nucleotide sequence ID" value="NZ_BLXX01000014.1"/>
</dbReference>
<name>A0A6V8MN59_9BACT</name>
<feature type="domain" description="CsbD-like" evidence="2">
    <location>
        <begin position="7"/>
        <end position="59"/>
    </location>
</feature>
<proteinExistence type="inferred from homology"/>
<evidence type="ECO:0000313" key="3">
    <source>
        <dbReference type="EMBL" id="GFO61476.1"/>
    </source>
</evidence>
<evidence type="ECO:0000256" key="1">
    <source>
        <dbReference type="ARBA" id="ARBA00009129"/>
    </source>
</evidence>
<comment type="caution">
    <text evidence="3">The sequence shown here is derived from an EMBL/GenBank/DDBJ whole genome shotgun (WGS) entry which is preliminary data.</text>
</comment>
<dbReference type="AlphaFoldDB" id="A0A6V8MN59"/>
<dbReference type="Gene3D" id="1.10.1470.10">
    <property type="entry name" value="YjbJ"/>
    <property type="match status" value="1"/>
</dbReference>
<dbReference type="SUPFAM" id="SSF69047">
    <property type="entry name" value="Hypothetical protein YjbJ"/>
    <property type="match status" value="1"/>
</dbReference>
<dbReference type="InterPro" id="IPR008462">
    <property type="entry name" value="CsbD"/>
</dbReference>
<evidence type="ECO:0000313" key="4">
    <source>
        <dbReference type="Proteomes" id="UP000556026"/>
    </source>
</evidence>
<organism evidence="3 4">
    <name type="scientific">Geomonas silvestris</name>
    <dbReference type="NCBI Taxonomy" id="2740184"/>
    <lineage>
        <taxon>Bacteria</taxon>
        <taxon>Pseudomonadati</taxon>
        <taxon>Thermodesulfobacteriota</taxon>
        <taxon>Desulfuromonadia</taxon>
        <taxon>Geobacterales</taxon>
        <taxon>Geobacteraceae</taxon>
        <taxon>Geomonas</taxon>
    </lineage>
</organism>
<reference evidence="4" key="1">
    <citation type="submission" date="2020-06" db="EMBL/GenBank/DDBJ databases">
        <title>Draft genomic sequence of Geomonas sp. Red330.</title>
        <authorList>
            <person name="Itoh H."/>
            <person name="Zhenxing X."/>
            <person name="Ushijima N."/>
            <person name="Masuda Y."/>
            <person name="Shiratori Y."/>
            <person name="Senoo K."/>
        </authorList>
    </citation>
    <scope>NUCLEOTIDE SEQUENCE [LARGE SCALE GENOMIC DNA]</scope>
    <source>
        <strain evidence="4">Red330</strain>
    </source>
</reference>
<gene>
    <name evidence="3" type="ORF">GMST_38010</name>
</gene>
<dbReference type="EMBL" id="BLXX01000014">
    <property type="protein sequence ID" value="GFO61476.1"/>
    <property type="molecule type" value="Genomic_DNA"/>
</dbReference>
<sequence>MDSSTRDKAEGALHQLKGKVKEVAGMISDNPKLELEGAVEKIAGKVQVKIGKYNEYIKR</sequence>
<dbReference type="Proteomes" id="UP000556026">
    <property type="component" value="Unassembled WGS sequence"/>
</dbReference>
<dbReference type="InterPro" id="IPR036629">
    <property type="entry name" value="YjbJ_sf"/>
</dbReference>
<keyword evidence="4" id="KW-1185">Reference proteome</keyword>
<comment type="similarity">
    <text evidence="1">Belongs to the UPF0337 (CsbD) family.</text>
</comment>
<dbReference type="Pfam" id="PF05532">
    <property type="entry name" value="CsbD"/>
    <property type="match status" value="1"/>
</dbReference>
<evidence type="ECO:0000259" key="2">
    <source>
        <dbReference type="Pfam" id="PF05532"/>
    </source>
</evidence>
<protein>
    <recommendedName>
        <fullName evidence="2">CsbD-like domain-containing protein</fullName>
    </recommendedName>
</protein>
<accession>A0A6V8MN59</accession>